<comment type="caution">
    <text evidence="1">The sequence shown here is derived from an EMBL/GenBank/DDBJ whole genome shotgun (WGS) entry which is preliminary data.</text>
</comment>
<proteinExistence type="predicted"/>
<evidence type="ECO:0000313" key="2">
    <source>
        <dbReference type="Proteomes" id="UP000047420"/>
    </source>
</evidence>
<keyword evidence="2" id="KW-1185">Reference proteome</keyword>
<name>A0ABP1ZFV3_9GAMM</name>
<dbReference type="Proteomes" id="UP000047420">
    <property type="component" value="Unassembled WGS sequence"/>
</dbReference>
<dbReference type="EMBL" id="CVMG01000021">
    <property type="protein sequence ID" value="CRG51157.1"/>
    <property type="molecule type" value="Genomic_DNA"/>
</dbReference>
<organism evidence="1 2">
    <name type="scientific">Yersinia wautersii</name>
    <dbReference type="NCBI Taxonomy" id="1341643"/>
    <lineage>
        <taxon>Bacteria</taxon>
        <taxon>Pseudomonadati</taxon>
        <taxon>Pseudomonadota</taxon>
        <taxon>Gammaproteobacteria</taxon>
        <taxon>Enterobacterales</taxon>
        <taxon>Yersiniaceae</taxon>
        <taxon>Yersinia</taxon>
    </lineage>
</organism>
<accession>A0ABP1ZFV3</accession>
<sequence length="163" mass="18571">MSGDVLDVTDIKNSLPDQRMSNLEKEEIKKTLRNCIEGTEANNAIYIYTDRKVNYAKRLATGIATIQLIKDTMYESNFFDLSRVVLLPAIELIEYGIDSVLKKHSINISFPHICWIPIFYINDKAVMIPVIQERDVPSSSKPTGNIIIINPFADMIKGEKLMY</sequence>
<evidence type="ECO:0000313" key="1">
    <source>
        <dbReference type="EMBL" id="CRG51157.1"/>
    </source>
</evidence>
<reference evidence="1 2" key="1">
    <citation type="submission" date="2015-03" db="EMBL/GenBank/DDBJ databases">
        <authorList>
            <consortium name="Pathogen Informatics"/>
            <person name="Murphy D."/>
        </authorList>
    </citation>
    <scope>NUCLEOTIDE SEQUENCE [LARGE SCALE GENOMIC DNA]</scope>
    <source>
        <strain evidence="1 2">WP-931201</strain>
    </source>
</reference>
<protein>
    <submittedName>
        <fullName evidence="1">Uncharacterized protein</fullName>
    </submittedName>
</protein>
<gene>
    <name evidence="1" type="ORF">ERS008478_02771</name>
</gene>